<dbReference type="InterPro" id="IPR011764">
    <property type="entry name" value="Biotin_carboxylation_dom"/>
</dbReference>
<dbReference type="Pfam" id="PF02785">
    <property type="entry name" value="Biotin_carb_C"/>
    <property type="match status" value="1"/>
</dbReference>
<comment type="caution">
    <text evidence="12">The sequence shown here is derived from an EMBL/GenBank/DDBJ whole genome shotgun (WGS) entry which is preliminary data.</text>
</comment>
<dbReference type="RefSeq" id="WP_043227010.1">
    <property type="nucleotide sequence ID" value="NZ_BNBS01000082.1"/>
</dbReference>
<dbReference type="PANTHER" id="PTHR18866:SF33">
    <property type="entry name" value="METHYLCROTONOYL-COA CARBOXYLASE SUBUNIT ALPHA, MITOCHONDRIAL-RELATED"/>
    <property type="match status" value="1"/>
</dbReference>
<sequence length="584" mass="61613">MRKVLIANRGEIAVRVARACRDAGIASVAVYADPDRDALHVRAADEAFALGGDTPATSYLDMAKVLQAAKDADADAIHPGYGFLSENAEFAQAVIDAGLTWIGPPPQAIRDLGDKVAARHIAQRAGAPLVAGTPDPVSGADEVVAFAEEHGLPIAIKAAFGGGGRGLKVARTLEEVPELYDSAVREAVAAFGRGECFVERYLDKPRHVETQCLADQHGNVVVVSTRDCSLQRRHQKLVEEAPAPFLTDEQNAQLYAASKAILKEAGYVGAGTVEFLVGMDGTISFLEVNTRLQVEHPVTEEVTGIDLVREMFRIADGEELGYGDPAMRGHSFEFRINGEDPGRNFLPAPGTVTLFQPPTGPGVRLDAGVESGSVIGPAWDSLLAKLIVTGATREQALQRAARALAEFKVEGMATAIPFHQAVVVDPAFTADPFRVHTRWIETEFVNEIKPFAPAGADAEDDEAGRETIVVEVGGKRLEVSLPSSLGMTLARTGLAAGAKPKRRAAKKSGPTASGDTLASPMQGTIVKVAVEEGQEVKEGDLIVVLEAMKMEQPLNAHKSGTVTGLSAEVGASVTSGAGICEIKA</sequence>
<dbReference type="SUPFAM" id="SSF51246">
    <property type="entry name" value="Rudiment single hybrid motif"/>
    <property type="match status" value="1"/>
</dbReference>
<comment type="cofactor">
    <cofactor evidence="1">
        <name>biotin</name>
        <dbReference type="ChEBI" id="CHEBI:57586"/>
    </cofactor>
</comment>
<keyword evidence="13" id="KW-1185">Reference proteome</keyword>
<evidence type="ECO:0000256" key="8">
    <source>
        <dbReference type="SAM" id="MobiDB-lite"/>
    </source>
</evidence>
<dbReference type="Gene3D" id="3.40.50.20">
    <property type="match status" value="1"/>
</dbReference>
<evidence type="ECO:0000256" key="5">
    <source>
        <dbReference type="ARBA" id="ARBA00022840"/>
    </source>
</evidence>
<proteinExistence type="predicted"/>
<gene>
    <name evidence="12" type="ORF">Shyd_04950</name>
</gene>
<feature type="domain" description="ATP-grasp" evidence="10">
    <location>
        <begin position="119"/>
        <end position="316"/>
    </location>
</feature>
<keyword evidence="6" id="KW-0092">Biotin</keyword>
<dbReference type="PANTHER" id="PTHR18866">
    <property type="entry name" value="CARBOXYLASE:PYRUVATE/ACETYL-COA/PROPIONYL-COA CARBOXYLASE"/>
    <property type="match status" value="1"/>
</dbReference>
<dbReference type="InterPro" id="IPR011761">
    <property type="entry name" value="ATP-grasp"/>
</dbReference>
<keyword evidence="3" id="KW-0436">Ligase</keyword>
<evidence type="ECO:0000313" key="13">
    <source>
        <dbReference type="Proteomes" id="UP001052739"/>
    </source>
</evidence>
<dbReference type="Gene3D" id="3.30.470.20">
    <property type="entry name" value="ATP-grasp fold, B domain"/>
    <property type="match status" value="1"/>
</dbReference>
<dbReference type="CDD" id="cd06850">
    <property type="entry name" value="biotinyl_domain"/>
    <property type="match status" value="1"/>
</dbReference>
<dbReference type="SUPFAM" id="SSF52440">
    <property type="entry name" value="PreATP-grasp domain"/>
    <property type="match status" value="1"/>
</dbReference>
<dbReference type="InterPro" id="IPR001882">
    <property type="entry name" value="Biotin_BS"/>
</dbReference>
<dbReference type="Gene3D" id="3.30.1490.20">
    <property type="entry name" value="ATP-grasp fold, A domain"/>
    <property type="match status" value="1"/>
</dbReference>
<dbReference type="InterPro" id="IPR011054">
    <property type="entry name" value="Rudment_hybrid_motif"/>
</dbReference>
<dbReference type="PROSITE" id="PS00867">
    <property type="entry name" value="CPSASE_2"/>
    <property type="match status" value="1"/>
</dbReference>
<dbReference type="InterPro" id="IPR000089">
    <property type="entry name" value="Biotin_lipoyl"/>
</dbReference>
<dbReference type="PROSITE" id="PS50968">
    <property type="entry name" value="BIOTINYL_LIPOYL"/>
    <property type="match status" value="1"/>
</dbReference>
<dbReference type="EC" id="6.3.4.14" evidence="2"/>
<evidence type="ECO:0000313" key="12">
    <source>
        <dbReference type="EMBL" id="GHI19124.1"/>
    </source>
</evidence>
<evidence type="ECO:0000259" key="9">
    <source>
        <dbReference type="PROSITE" id="PS50968"/>
    </source>
</evidence>
<keyword evidence="4 7" id="KW-0547">Nucleotide-binding</keyword>
<dbReference type="InterPro" id="IPR005479">
    <property type="entry name" value="CPAse_ATP-bd"/>
</dbReference>
<dbReference type="Pfam" id="PF02786">
    <property type="entry name" value="CPSase_L_D2"/>
    <property type="match status" value="1"/>
</dbReference>
<evidence type="ECO:0000259" key="10">
    <source>
        <dbReference type="PROSITE" id="PS50975"/>
    </source>
</evidence>
<dbReference type="SUPFAM" id="SSF51230">
    <property type="entry name" value="Single hybrid motif"/>
    <property type="match status" value="1"/>
</dbReference>
<evidence type="ECO:0000256" key="1">
    <source>
        <dbReference type="ARBA" id="ARBA00001953"/>
    </source>
</evidence>
<dbReference type="PROSITE" id="PS50979">
    <property type="entry name" value="BC"/>
    <property type="match status" value="1"/>
</dbReference>
<dbReference type="PROSITE" id="PS50975">
    <property type="entry name" value="ATP_GRASP"/>
    <property type="match status" value="1"/>
</dbReference>
<evidence type="ECO:0000256" key="6">
    <source>
        <dbReference type="ARBA" id="ARBA00023267"/>
    </source>
</evidence>
<evidence type="ECO:0000256" key="7">
    <source>
        <dbReference type="PROSITE-ProRule" id="PRU00409"/>
    </source>
</evidence>
<feature type="domain" description="Lipoyl-binding" evidence="9">
    <location>
        <begin position="505"/>
        <end position="583"/>
    </location>
</feature>
<dbReference type="Pfam" id="PF00289">
    <property type="entry name" value="Biotin_carb_N"/>
    <property type="match status" value="1"/>
</dbReference>
<evidence type="ECO:0000256" key="4">
    <source>
        <dbReference type="ARBA" id="ARBA00022741"/>
    </source>
</evidence>
<organism evidence="12 13">
    <name type="scientific">Streptomyces hydrogenans</name>
    <dbReference type="NCBI Taxonomy" id="1873719"/>
    <lineage>
        <taxon>Bacteria</taxon>
        <taxon>Bacillati</taxon>
        <taxon>Actinomycetota</taxon>
        <taxon>Actinomycetes</taxon>
        <taxon>Kitasatosporales</taxon>
        <taxon>Streptomycetaceae</taxon>
        <taxon>Streptomyces</taxon>
    </lineage>
</organism>
<dbReference type="Proteomes" id="UP001052739">
    <property type="component" value="Unassembled WGS sequence"/>
</dbReference>
<dbReference type="InterPro" id="IPR005481">
    <property type="entry name" value="BC-like_N"/>
</dbReference>
<dbReference type="InterPro" id="IPR005482">
    <property type="entry name" value="Biotin_COase_C"/>
</dbReference>
<dbReference type="Gene3D" id="2.40.50.100">
    <property type="match status" value="1"/>
</dbReference>
<feature type="region of interest" description="Disordered" evidence="8">
    <location>
        <begin position="497"/>
        <end position="518"/>
    </location>
</feature>
<dbReference type="PROSITE" id="PS00188">
    <property type="entry name" value="BIOTIN"/>
    <property type="match status" value="1"/>
</dbReference>
<reference evidence="12" key="1">
    <citation type="submission" date="2024-05" db="EMBL/GenBank/DDBJ databases">
        <title>Whole genome shotgun sequence of Streptomyces hydrogenans NBRC 13475.</title>
        <authorList>
            <person name="Komaki H."/>
            <person name="Tamura T."/>
        </authorList>
    </citation>
    <scope>NUCLEOTIDE SEQUENCE</scope>
    <source>
        <strain evidence="12">NBRC 13475</strain>
    </source>
</reference>
<dbReference type="Pfam" id="PF00364">
    <property type="entry name" value="Biotin_lipoyl"/>
    <property type="match status" value="1"/>
</dbReference>
<dbReference type="InterPro" id="IPR050856">
    <property type="entry name" value="Biotin_carboxylase_complex"/>
</dbReference>
<name>A0ABQ3P275_9ACTN</name>
<feature type="domain" description="Biotin carboxylation" evidence="11">
    <location>
        <begin position="1"/>
        <end position="443"/>
    </location>
</feature>
<keyword evidence="5 7" id="KW-0067">ATP-binding</keyword>
<dbReference type="GeneID" id="94006365"/>
<dbReference type="InterPro" id="IPR013815">
    <property type="entry name" value="ATP_grasp_subdomain_1"/>
</dbReference>
<dbReference type="SUPFAM" id="SSF56059">
    <property type="entry name" value="Glutathione synthetase ATP-binding domain-like"/>
    <property type="match status" value="1"/>
</dbReference>
<dbReference type="EMBL" id="BNDW01000004">
    <property type="protein sequence ID" value="GHI19124.1"/>
    <property type="molecule type" value="Genomic_DNA"/>
</dbReference>
<dbReference type="InterPro" id="IPR016185">
    <property type="entry name" value="PreATP-grasp_dom_sf"/>
</dbReference>
<dbReference type="SMART" id="SM00878">
    <property type="entry name" value="Biotin_carb_C"/>
    <property type="match status" value="1"/>
</dbReference>
<evidence type="ECO:0000256" key="3">
    <source>
        <dbReference type="ARBA" id="ARBA00022598"/>
    </source>
</evidence>
<evidence type="ECO:0000256" key="2">
    <source>
        <dbReference type="ARBA" id="ARBA00013263"/>
    </source>
</evidence>
<accession>A0ABQ3P275</accession>
<protein>
    <recommendedName>
        <fullName evidence="2">biotin carboxylase</fullName>
        <ecNumber evidence="2">6.3.4.14</ecNumber>
    </recommendedName>
</protein>
<dbReference type="InterPro" id="IPR011053">
    <property type="entry name" value="Single_hybrid_motif"/>
</dbReference>
<evidence type="ECO:0000259" key="11">
    <source>
        <dbReference type="PROSITE" id="PS50979"/>
    </source>
</evidence>